<feature type="region of interest" description="Disordered" evidence="1">
    <location>
        <begin position="62"/>
        <end position="98"/>
    </location>
</feature>
<reference evidence="2 3" key="1">
    <citation type="journal article" date="2019" name="Front. Microbiol.">
        <title>Genomes of Neutrophilic Sulfur-Oxidizing Chemolithoautotrophs Representing 9 Proteobacterial Species From 8 Genera.</title>
        <authorList>
            <person name="Watanabe T."/>
            <person name="Kojima H."/>
            <person name="Umezawa K."/>
            <person name="Hori C."/>
            <person name="Takasuka T.E."/>
            <person name="Kato Y."/>
            <person name="Fukui M."/>
        </authorList>
    </citation>
    <scope>NUCLEOTIDE SEQUENCE [LARGE SCALE GENOMIC DNA]</scope>
    <source>
        <strain evidence="2 3">TTN</strain>
    </source>
</reference>
<dbReference type="SUPFAM" id="SSF57997">
    <property type="entry name" value="Tropomyosin"/>
    <property type="match status" value="1"/>
</dbReference>
<feature type="compositionally biased region" description="Basic and acidic residues" evidence="1">
    <location>
        <begin position="62"/>
        <end position="74"/>
    </location>
</feature>
<dbReference type="Gene3D" id="1.10.287.1490">
    <property type="match status" value="1"/>
</dbReference>
<name>A0A401JBP7_9PROT</name>
<gene>
    <name evidence="2" type="ORF">SFMTTN_0919</name>
</gene>
<proteinExistence type="predicted"/>
<dbReference type="RefSeq" id="WP_124703949.1">
    <property type="nucleotide sequence ID" value="NZ_BGOW01000005.1"/>
</dbReference>
<comment type="caution">
    <text evidence="2">The sequence shown here is derived from an EMBL/GenBank/DDBJ whole genome shotgun (WGS) entry which is preliminary data.</text>
</comment>
<evidence type="ECO:0000313" key="2">
    <source>
        <dbReference type="EMBL" id="GBL45115.1"/>
    </source>
</evidence>
<accession>A0A401JBP7</accession>
<protein>
    <submittedName>
        <fullName evidence="2">Similar to Golgin subfamily A member 2</fullName>
    </submittedName>
</protein>
<dbReference type="OrthoDB" id="8566631at2"/>
<evidence type="ECO:0000313" key="3">
    <source>
        <dbReference type="Proteomes" id="UP000286806"/>
    </source>
</evidence>
<dbReference type="AlphaFoldDB" id="A0A401JBP7"/>
<organism evidence="2 3">
    <name type="scientific">Sulfuriferula multivorans</name>
    <dbReference type="NCBI Taxonomy" id="1559896"/>
    <lineage>
        <taxon>Bacteria</taxon>
        <taxon>Pseudomonadati</taxon>
        <taxon>Pseudomonadota</taxon>
        <taxon>Betaproteobacteria</taxon>
        <taxon>Nitrosomonadales</taxon>
        <taxon>Sulfuricellaceae</taxon>
        <taxon>Sulfuriferula</taxon>
    </lineage>
</organism>
<keyword evidence="3" id="KW-1185">Reference proteome</keyword>
<evidence type="ECO:0000256" key="1">
    <source>
        <dbReference type="SAM" id="MobiDB-lite"/>
    </source>
</evidence>
<sequence>MVRSFSLLTLMLVGIVLLGNSAWAGDKRNSERTALRRVQQQMQQLEQEKAALQQQVSGFEQEKSTLSSEKDALAKKVQSAESRVAAEGRKRRSMEQELKAAHKENQALQEQKAETEKRLLEMTTRQTDSARQLAVLQDEKKQTEANLGMREKQVAGCEDKNLKLYQYGRDLIRQCRDHSATDVILRLEPVTGIKRVEIENMLEEYRDKLDAQKLISAENRK</sequence>
<feature type="compositionally biased region" description="Basic and acidic residues" evidence="1">
    <location>
        <begin position="84"/>
        <end position="98"/>
    </location>
</feature>
<dbReference type="EMBL" id="BGOW01000005">
    <property type="protein sequence ID" value="GBL45115.1"/>
    <property type="molecule type" value="Genomic_DNA"/>
</dbReference>
<dbReference type="Proteomes" id="UP000286806">
    <property type="component" value="Unassembled WGS sequence"/>
</dbReference>